<organism evidence="7 8">
    <name type="scientific">Glutamicibacter nicotianae</name>
    <name type="common">Arthrobacter nicotianae</name>
    <dbReference type="NCBI Taxonomy" id="37929"/>
    <lineage>
        <taxon>Bacteria</taxon>
        <taxon>Bacillati</taxon>
        <taxon>Actinomycetota</taxon>
        <taxon>Actinomycetes</taxon>
        <taxon>Micrococcales</taxon>
        <taxon>Micrococcaceae</taxon>
        <taxon>Glutamicibacter</taxon>
    </lineage>
</organism>
<dbReference type="InterPro" id="IPR010316">
    <property type="entry name" value="AlkA_N"/>
</dbReference>
<keyword evidence="4" id="KW-0234">DNA repair</keyword>
<dbReference type="InterPro" id="IPR037046">
    <property type="entry name" value="AlkA_N_sf"/>
</dbReference>
<dbReference type="Gene3D" id="3.30.310.20">
    <property type="entry name" value="DNA-3-methyladenine glycosylase AlkA, N-terminal domain"/>
    <property type="match status" value="1"/>
</dbReference>
<comment type="catalytic activity">
    <reaction evidence="1">
        <text>Hydrolysis of alkylated DNA, releasing 3-methyladenine, 3-methylguanine, 7-methylguanine and 7-methyladenine.</text>
        <dbReference type="EC" id="3.2.2.21"/>
    </reaction>
</comment>
<evidence type="ECO:0000256" key="1">
    <source>
        <dbReference type="ARBA" id="ARBA00000086"/>
    </source>
</evidence>
<evidence type="ECO:0000256" key="4">
    <source>
        <dbReference type="ARBA" id="ARBA00023204"/>
    </source>
</evidence>
<sequence length="281" mass="29912">MELRLPATGTLDASHALAVLALHSLPAQERLDPAAAQVQRILQVQGHLVEISLRLDAFGVSLTHDAPPESVARLTGIINHWLGLQQDTSAAYAALGALPGYQPLAMAFPHLRLISYPDPFEALATTVIGQQVSLAAARTLGGRYVDALGQPHNSGLQAFPSAAATAACTPAELQQIIRCPLSRAVTLQSVAEWFELSGQFLLGDAPAFLDQLQALRGVGPWTRNYMALRGLRDPEIFLDSDLVVRRALGKLRDGGAVVAPPPRGAGYLATLLLWSFDAANP</sequence>
<reference evidence="7 8" key="1">
    <citation type="submission" date="2019-06" db="EMBL/GenBank/DDBJ databases">
        <title>Whole genome shotgun sequence of Glutamicibacter nicotianae NBRC 14234.</title>
        <authorList>
            <person name="Hosoyama A."/>
            <person name="Uohara A."/>
            <person name="Ohji S."/>
            <person name="Ichikawa N."/>
        </authorList>
    </citation>
    <scope>NUCLEOTIDE SEQUENCE [LARGE SCALE GENOMIC DNA]</scope>
    <source>
        <strain evidence="7 8">NBRC 14234</strain>
    </source>
</reference>
<dbReference type="RefSeq" id="WP_141358234.1">
    <property type="nucleotide sequence ID" value="NZ_BAAAWM010000001.1"/>
</dbReference>
<dbReference type="SUPFAM" id="SSF48150">
    <property type="entry name" value="DNA-glycosylase"/>
    <property type="match status" value="1"/>
</dbReference>
<evidence type="ECO:0000313" key="8">
    <source>
        <dbReference type="Proteomes" id="UP000316242"/>
    </source>
</evidence>
<dbReference type="PANTHER" id="PTHR43003:SF13">
    <property type="entry name" value="DNA-3-METHYLADENINE GLYCOSYLASE 2"/>
    <property type="match status" value="1"/>
</dbReference>
<evidence type="ECO:0000256" key="2">
    <source>
        <dbReference type="ARBA" id="ARBA00012000"/>
    </source>
</evidence>
<gene>
    <name evidence="7" type="ORF">ANI01nite_23980</name>
</gene>
<name>A0ABQ0RN43_GLUNI</name>
<dbReference type="PANTHER" id="PTHR43003">
    <property type="entry name" value="DNA-3-METHYLADENINE GLYCOSYLASE"/>
    <property type="match status" value="1"/>
</dbReference>
<keyword evidence="8" id="KW-1185">Reference proteome</keyword>
<dbReference type="Proteomes" id="UP000316242">
    <property type="component" value="Unassembled WGS sequence"/>
</dbReference>
<comment type="caution">
    <text evidence="7">The sequence shown here is derived from an EMBL/GenBank/DDBJ whole genome shotgun (WGS) entry which is preliminary data.</text>
</comment>
<dbReference type="SMART" id="SM01009">
    <property type="entry name" value="AlkA_N"/>
    <property type="match status" value="1"/>
</dbReference>
<dbReference type="InterPro" id="IPR051912">
    <property type="entry name" value="Alkylbase_DNA_Glycosylase/TA"/>
</dbReference>
<accession>A0ABQ0RN43</accession>
<dbReference type="EMBL" id="BJNE01000010">
    <property type="protein sequence ID" value="GEC13195.1"/>
    <property type="molecule type" value="Genomic_DNA"/>
</dbReference>
<proteinExistence type="predicted"/>
<protein>
    <recommendedName>
        <fullName evidence="2">DNA-3-methyladenine glycosylase II</fullName>
        <ecNumber evidence="2">3.2.2.21</ecNumber>
    </recommendedName>
</protein>
<feature type="domain" description="HhH-GPD" evidence="5">
    <location>
        <begin position="128"/>
        <end position="278"/>
    </location>
</feature>
<feature type="domain" description="DNA-3-methyladenine glycosylase AlkA N-terminal" evidence="6">
    <location>
        <begin position="2"/>
        <end position="118"/>
    </location>
</feature>
<evidence type="ECO:0000259" key="5">
    <source>
        <dbReference type="SMART" id="SM00478"/>
    </source>
</evidence>
<evidence type="ECO:0000313" key="7">
    <source>
        <dbReference type="EMBL" id="GEC13195.1"/>
    </source>
</evidence>
<dbReference type="InterPro" id="IPR003265">
    <property type="entry name" value="HhH-GPD_domain"/>
</dbReference>
<evidence type="ECO:0000259" key="6">
    <source>
        <dbReference type="SMART" id="SM01009"/>
    </source>
</evidence>
<dbReference type="Gene3D" id="1.10.340.30">
    <property type="entry name" value="Hypothetical protein, domain 2"/>
    <property type="match status" value="1"/>
</dbReference>
<dbReference type="EC" id="3.2.2.21" evidence="2"/>
<keyword evidence="3" id="KW-0227">DNA damage</keyword>
<dbReference type="InterPro" id="IPR011257">
    <property type="entry name" value="DNA_glycosylase"/>
</dbReference>
<evidence type="ECO:0000256" key="3">
    <source>
        <dbReference type="ARBA" id="ARBA00022763"/>
    </source>
</evidence>
<dbReference type="SMART" id="SM00478">
    <property type="entry name" value="ENDO3c"/>
    <property type="match status" value="1"/>
</dbReference>